<name>A0A8X8Y618_SALSN</name>
<sequence>MSTTAARLLLILSLVSAAAATDPPSVYDLLQSYGFPAGLLPQGVTSYELDTTTGKFSVFIGGSCSYSVNGYDLNYKSTITGTIAKNKITDLNGIQVKILFFWINIIEVTSNGDELQLSVGIASASFPVDNFFECPQCGCGFDCVNSGRRDAGFGLLMRILPIVQYVSNSKELNKQAL</sequence>
<keyword evidence="1" id="KW-0732">Signal</keyword>
<dbReference type="InterPro" id="IPR036758">
    <property type="entry name" value="At5g01610-like"/>
</dbReference>
<dbReference type="Gene3D" id="2.30.240.10">
    <property type="entry name" value="At5g01610-like"/>
    <property type="match status" value="1"/>
</dbReference>
<feature type="chain" id="PRO_5036454160" evidence="1">
    <location>
        <begin position="21"/>
        <end position="177"/>
    </location>
</feature>
<evidence type="ECO:0000313" key="3">
    <source>
        <dbReference type="Proteomes" id="UP000298416"/>
    </source>
</evidence>
<dbReference type="EMBL" id="PNBA02000004">
    <property type="protein sequence ID" value="KAG6426846.1"/>
    <property type="molecule type" value="Genomic_DNA"/>
</dbReference>
<proteinExistence type="predicted"/>
<dbReference type="AlphaFoldDB" id="A0A8X8Y618"/>
<dbReference type="Pfam" id="PF04398">
    <property type="entry name" value="DUF538"/>
    <property type="match status" value="1"/>
</dbReference>
<dbReference type="InterPro" id="IPR007493">
    <property type="entry name" value="DUF538"/>
</dbReference>
<accession>A0A8X8Y618</accession>
<gene>
    <name evidence="2" type="ORF">SASPL_111081</name>
</gene>
<dbReference type="SUPFAM" id="SSF141562">
    <property type="entry name" value="At5g01610-like"/>
    <property type="match status" value="1"/>
</dbReference>
<comment type="caution">
    <text evidence="2">The sequence shown here is derived from an EMBL/GenBank/DDBJ whole genome shotgun (WGS) entry which is preliminary data.</text>
</comment>
<dbReference type="PANTHER" id="PTHR31676">
    <property type="entry name" value="T31J12.3 PROTEIN-RELATED"/>
    <property type="match status" value="1"/>
</dbReference>
<evidence type="ECO:0000313" key="2">
    <source>
        <dbReference type="EMBL" id="KAG6426846.1"/>
    </source>
</evidence>
<feature type="signal peptide" evidence="1">
    <location>
        <begin position="1"/>
        <end position="20"/>
    </location>
</feature>
<organism evidence="2">
    <name type="scientific">Salvia splendens</name>
    <name type="common">Scarlet sage</name>
    <dbReference type="NCBI Taxonomy" id="180675"/>
    <lineage>
        <taxon>Eukaryota</taxon>
        <taxon>Viridiplantae</taxon>
        <taxon>Streptophyta</taxon>
        <taxon>Embryophyta</taxon>
        <taxon>Tracheophyta</taxon>
        <taxon>Spermatophyta</taxon>
        <taxon>Magnoliopsida</taxon>
        <taxon>eudicotyledons</taxon>
        <taxon>Gunneridae</taxon>
        <taxon>Pentapetalae</taxon>
        <taxon>asterids</taxon>
        <taxon>lamiids</taxon>
        <taxon>Lamiales</taxon>
        <taxon>Lamiaceae</taxon>
        <taxon>Nepetoideae</taxon>
        <taxon>Mentheae</taxon>
        <taxon>Salviinae</taxon>
        <taxon>Salvia</taxon>
        <taxon>Salvia subgen. Calosphace</taxon>
        <taxon>core Calosphace</taxon>
    </lineage>
</organism>
<dbReference type="PANTHER" id="PTHR31676:SF173">
    <property type="entry name" value="DUF538 DOMAIN-CONTAINING PROTEIN"/>
    <property type="match status" value="1"/>
</dbReference>
<keyword evidence="3" id="KW-1185">Reference proteome</keyword>
<dbReference type="Proteomes" id="UP000298416">
    <property type="component" value="Unassembled WGS sequence"/>
</dbReference>
<reference evidence="2" key="2">
    <citation type="submission" date="2020-08" db="EMBL/GenBank/DDBJ databases">
        <title>Plant Genome Project.</title>
        <authorList>
            <person name="Zhang R.-G."/>
        </authorList>
    </citation>
    <scope>NUCLEOTIDE SEQUENCE</scope>
    <source>
        <strain evidence="2">Huo1</strain>
        <tissue evidence="2">Leaf</tissue>
    </source>
</reference>
<protein>
    <submittedName>
        <fullName evidence="2">Uncharacterized protein</fullName>
    </submittedName>
</protein>
<evidence type="ECO:0000256" key="1">
    <source>
        <dbReference type="SAM" id="SignalP"/>
    </source>
</evidence>
<reference evidence="2" key="1">
    <citation type="submission" date="2018-01" db="EMBL/GenBank/DDBJ databases">
        <authorList>
            <person name="Mao J.F."/>
        </authorList>
    </citation>
    <scope>NUCLEOTIDE SEQUENCE</scope>
    <source>
        <strain evidence="2">Huo1</strain>
        <tissue evidence="2">Leaf</tissue>
    </source>
</reference>